<dbReference type="GO" id="GO:0017136">
    <property type="term" value="F:histone deacetylase activity, NAD-dependent"/>
    <property type="evidence" value="ECO:0007669"/>
    <property type="project" value="TreeGrafter"/>
</dbReference>
<evidence type="ECO:0000256" key="2">
    <source>
        <dbReference type="ARBA" id="ARBA00022679"/>
    </source>
</evidence>
<name>A0A2Z3I4Q3_9CAUL</name>
<evidence type="ECO:0000256" key="5">
    <source>
        <dbReference type="SAM" id="MobiDB-lite"/>
    </source>
</evidence>
<evidence type="ECO:0000313" key="8">
    <source>
        <dbReference type="Proteomes" id="UP000247763"/>
    </source>
</evidence>
<gene>
    <name evidence="7" type="ORF">HYN04_12520</name>
</gene>
<keyword evidence="4" id="KW-0862">Zinc</keyword>
<dbReference type="OrthoDB" id="9800582at2"/>
<evidence type="ECO:0000259" key="6">
    <source>
        <dbReference type="PROSITE" id="PS50305"/>
    </source>
</evidence>
<evidence type="ECO:0000313" key="7">
    <source>
        <dbReference type="EMBL" id="AWM78504.1"/>
    </source>
</evidence>
<dbReference type="PROSITE" id="PS50305">
    <property type="entry name" value="SIRTUIN"/>
    <property type="match status" value="1"/>
</dbReference>
<dbReference type="InterPro" id="IPR029035">
    <property type="entry name" value="DHS-like_NAD/FAD-binding_dom"/>
</dbReference>
<sequence>MTLVRCIPRFPPCAVPAVVLKSLATGSGVGEKAQKNRPRAPVRQAGRQARKRSESELSGNSAKREDLAQVLRAAKRIVAFTGAGISTESGIPDFRSPGGIWTKMKPIQFQDFVNSEEKRRESWIRAFQGRAGWTGREPNAGHYALERLWRAGRLSSIITQNVDNLHQHSGVPAERVIELHGNASYATCLSCGLRHEIEDLRPAFETRGDLPACRDCAGIVKTATISFGQSMPEEPMRRAEEETLSCDLFLVLGSSLTVWPAAGFPLQARRAGARLVIVNRDPTDLDDYADLILRDEIGPALSEAIPANFPG</sequence>
<dbReference type="GO" id="GO:0046872">
    <property type="term" value="F:metal ion binding"/>
    <property type="evidence" value="ECO:0007669"/>
    <property type="project" value="UniProtKB-KW"/>
</dbReference>
<keyword evidence="2" id="KW-0808">Transferase</keyword>
<dbReference type="EMBL" id="CP029479">
    <property type="protein sequence ID" value="AWM78504.1"/>
    <property type="molecule type" value="Genomic_DNA"/>
</dbReference>
<evidence type="ECO:0000256" key="3">
    <source>
        <dbReference type="ARBA" id="ARBA00023027"/>
    </source>
</evidence>
<dbReference type="CDD" id="cd01407">
    <property type="entry name" value="SIR2-fam"/>
    <property type="match status" value="1"/>
</dbReference>
<feature type="binding site" evidence="4">
    <location>
        <position position="191"/>
    </location>
    <ligand>
        <name>Zn(2+)</name>
        <dbReference type="ChEBI" id="CHEBI:29105"/>
    </ligand>
</feature>
<dbReference type="GO" id="GO:0070403">
    <property type="term" value="F:NAD+ binding"/>
    <property type="evidence" value="ECO:0007669"/>
    <property type="project" value="InterPro"/>
</dbReference>
<dbReference type="PANTHER" id="PTHR11085:SF4">
    <property type="entry name" value="NAD-DEPENDENT PROTEIN DEACYLASE"/>
    <property type="match status" value="1"/>
</dbReference>
<evidence type="ECO:0000256" key="4">
    <source>
        <dbReference type="PROSITE-ProRule" id="PRU00236"/>
    </source>
</evidence>
<proteinExistence type="predicted"/>
<feature type="binding site" evidence="4">
    <location>
        <position position="216"/>
    </location>
    <ligand>
        <name>Zn(2+)</name>
        <dbReference type="ChEBI" id="CHEBI:29105"/>
    </ligand>
</feature>
<organism evidence="7 8">
    <name type="scientific">Phenylobacterium parvum</name>
    <dbReference type="NCBI Taxonomy" id="2201350"/>
    <lineage>
        <taxon>Bacteria</taxon>
        <taxon>Pseudomonadati</taxon>
        <taxon>Pseudomonadota</taxon>
        <taxon>Alphaproteobacteria</taxon>
        <taxon>Caulobacterales</taxon>
        <taxon>Caulobacteraceae</taxon>
        <taxon>Phenylobacterium</taxon>
    </lineage>
</organism>
<feature type="binding site" evidence="4">
    <location>
        <position position="188"/>
    </location>
    <ligand>
        <name>Zn(2+)</name>
        <dbReference type="ChEBI" id="CHEBI:29105"/>
    </ligand>
</feature>
<dbReference type="SUPFAM" id="SSF52467">
    <property type="entry name" value="DHS-like NAD/FAD-binding domain"/>
    <property type="match status" value="1"/>
</dbReference>
<reference evidence="8" key="1">
    <citation type="submission" date="2018-05" db="EMBL/GenBank/DDBJ databases">
        <title>Genome sequencing of Phenylobacterium sp. HYN0004.</title>
        <authorList>
            <person name="Yi H."/>
            <person name="Baek C."/>
        </authorList>
    </citation>
    <scope>NUCLEOTIDE SEQUENCE [LARGE SCALE GENOMIC DNA]</scope>
    <source>
        <strain evidence="8">HYN0004</strain>
    </source>
</reference>
<dbReference type="InterPro" id="IPR050134">
    <property type="entry name" value="NAD-dep_sirtuin_deacylases"/>
</dbReference>
<feature type="binding site" evidence="4">
    <location>
        <position position="213"/>
    </location>
    <ligand>
        <name>Zn(2+)</name>
        <dbReference type="ChEBI" id="CHEBI:29105"/>
    </ligand>
</feature>
<dbReference type="Proteomes" id="UP000247763">
    <property type="component" value="Chromosome"/>
</dbReference>
<keyword evidence="3" id="KW-0520">NAD</keyword>
<feature type="active site" description="Proton acceptor" evidence="4">
    <location>
        <position position="180"/>
    </location>
</feature>
<accession>A0A2Z3I4Q3</accession>
<feature type="domain" description="Deacetylase sirtuin-type" evidence="6">
    <location>
        <begin position="57"/>
        <end position="311"/>
    </location>
</feature>
<dbReference type="Gene3D" id="3.30.1600.10">
    <property type="entry name" value="SIR2/SIRT2 'Small Domain"/>
    <property type="match status" value="1"/>
</dbReference>
<protein>
    <recommendedName>
        <fullName evidence="1">protein acetyllysine N-acetyltransferase</fullName>
        <ecNumber evidence="1">2.3.1.286</ecNumber>
    </recommendedName>
</protein>
<dbReference type="Pfam" id="PF02146">
    <property type="entry name" value="SIR2"/>
    <property type="match status" value="1"/>
</dbReference>
<dbReference type="Gene3D" id="3.40.50.1220">
    <property type="entry name" value="TPP-binding domain"/>
    <property type="match status" value="1"/>
</dbReference>
<dbReference type="KEGG" id="phb:HYN04_12520"/>
<dbReference type="AlphaFoldDB" id="A0A2Z3I4Q3"/>
<dbReference type="InterPro" id="IPR026591">
    <property type="entry name" value="Sirtuin_cat_small_dom_sf"/>
</dbReference>
<dbReference type="EC" id="2.3.1.286" evidence="1"/>
<keyword evidence="4" id="KW-0479">Metal-binding</keyword>
<keyword evidence="8" id="KW-1185">Reference proteome</keyword>
<feature type="region of interest" description="Disordered" evidence="5">
    <location>
        <begin position="28"/>
        <end position="61"/>
    </location>
</feature>
<evidence type="ECO:0000256" key="1">
    <source>
        <dbReference type="ARBA" id="ARBA00012928"/>
    </source>
</evidence>
<dbReference type="PANTHER" id="PTHR11085">
    <property type="entry name" value="NAD-DEPENDENT PROTEIN DEACYLASE SIRTUIN-5, MITOCHONDRIAL-RELATED"/>
    <property type="match status" value="1"/>
</dbReference>
<dbReference type="InterPro" id="IPR026590">
    <property type="entry name" value="Ssirtuin_cat_dom"/>
</dbReference>
<dbReference type="InterPro" id="IPR003000">
    <property type="entry name" value="Sirtuin"/>
</dbReference>